<sequence length="249" mass="27562">MMNEQPPPSRNDAAALILLVEDEQAIADTVIYALEREGFAVRHCHLGRDALAALSAQQPDLILLDIGLPDANGFDLCRKLRGITQAPVIFLTARNHEIDRVAGLEMGADDYIVKPFSPRELTARVRVVLRRTVRQLQAESLPVSVLASSVNSIKLGAFEFDADAMRISCAGKVLDLTRYEYQLLKAMLERPGAILSRAQLMEKVWQDALDSADRTVDTHIKTLRAKLRSAAPELDPIRTHRGLGYSITP</sequence>
<evidence type="ECO:0000256" key="8">
    <source>
        <dbReference type="PROSITE-ProRule" id="PRU00169"/>
    </source>
</evidence>
<dbReference type="PANTHER" id="PTHR48111:SF6">
    <property type="entry name" value="TRANSCRIPTIONAL REGULATORY PROTEIN CREB"/>
    <property type="match status" value="1"/>
</dbReference>
<evidence type="ECO:0000259" key="10">
    <source>
        <dbReference type="PROSITE" id="PS50110"/>
    </source>
</evidence>
<dbReference type="PROSITE" id="PS51755">
    <property type="entry name" value="OMPR_PHOB"/>
    <property type="match status" value="1"/>
</dbReference>
<proteinExistence type="predicted"/>
<evidence type="ECO:0000256" key="5">
    <source>
        <dbReference type="ARBA" id="ARBA00023015"/>
    </source>
</evidence>
<dbReference type="GO" id="GO:0000987">
    <property type="term" value="F:cis-regulatory region sequence-specific DNA binding"/>
    <property type="evidence" value="ECO:0007669"/>
    <property type="project" value="UniProtKB-ARBA"/>
</dbReference>
<dbReference type="GO" id="GO:0005829">
    <property type="term" value="C:cytosol"/>
    <property type="evidence" value="ECO:0007669"/>
    <property type="project" value="TreeGrafter"/>
</dbReference>
<feature type="DNA-binding region" description="OmpR/PhoB-type" evidence="9">
    <location>
        <begin position="150"/>
        <end position="249"/>
    </location>
</feature>
<dbReference type="GO" id="GO:0000156">
    <property type="term" value="F:phosphorelay response regulator activity"/>
    <property type="evidence" value="ECO:0007669"/>
    <property type="project" value="TreeGrafter"/>
</dbReference>
<comment type="subcellular location">
    <subcellularLocation>
        <location evidence="1">Cytoplasm</location>
    </subcellularLocation>
</comment>
<dbReference type="CDD" id="cd00383">
    <property type="entry name" value="trans_reg_C"/>
    <property type="match status" value="1"/>
</dbReference>
<keyword evidence="5" id="KW-0805">Transcription regulation</keyword>
<keyword evidence="4" id="KW-0902">Two-component regulatory system</keyword>
<keyword evidence="2" id="KW-0963">Cytoplasm</keyword>
<accession>A0A916XAZ8</accession>
<dbReference type="SUPFAM" id="SSF46894">
    <property type="entry name" value="C-terminal effector domain of the bipartite response regulators"/>
    <property type="match status" value="1"/>
</dbReference>
<dbReference type="SMART" id="SM00862">
    <property type="entry name" value="Trans_reg_C"/>
    <property type="match status" value="1"/>
</dbReference>
<comment type="caution">
    <text evidence="12">The sequence shown here is derived from an EMBL/GenBank/DDBJ whole genome shotgun (WGS) entry which is preliminary data.</text>
</comment>
<dbReference type="Gene3D" id="3.40.50.2300">
    <property type="match status" value="1"/>
</dbReference>
<evidence type="ECO:0000256" key="7">
    <source>
        <dbReference type="ARBA" id="ARBA00023163"/>
    </source>
</evidence>
<evidence type="ECO:0000259" key="11">
    <source>
        <dbReference type="PROSITE" id="PS51755"/>
    </source>
</evidence>
<dbReference type="GO" id="GO:0032993">
    <property type="term" value="C:protein-DNA complex"/>
    <property type="evidence" value="ECO:0007669"/>
    <property type="project" value="TreeGrafter"/>
</dbReference>
<dbReference type="AlphaFoldDB" id="A0A916XAZ8"/>
<feature type="domain" description="OmpR/PhoB-type" evidence="11">
    <location>
        <begin position="150"/>
        <end position="249"/>
    </location>
</feature>
<dbReference type="PANTHER" id="PTHR48111">
    <property type="entry name" value="REGULATOR OF RPOS"/>
    <property type="match status" value="1"/>
</dbReference>
<dbReference type="NCBIfam" id="NF008296">
    <property type="entry name" value="PRK11083.1"/>
    <property type="match status" value="1"/>
</dbReference>
<keyword evidence="7" id="KW-0804">Transcription</keyword>
<dbReference type="Proteomes" id="UP000637423">
    <property type="component" value="Unassembled WGS sequence"/>
</dbReference>
<feature type="domain" description="Response regulatory" evidence="10">
    <location>
        <begin position="16"/>
        <end position="129"/>
    </location>
</feature>
<evidence type="ECO:0000256" key="4">
    <source>
        <dbReference type="ARBA" id="ARBA00023012"/>
    </source>
</evidence>
<name>A0A916XAZ8_9BURK</name>
<evidence type="ECO:0000256" key="1">
    <source>
        <dbReference type="ARBA" id="ARBA00004496"/>
    </source>
</evidence>
<evidence type="ECO:0000256" key="2">
    <source>
        <dbReference type="ARBA" id="ARBA00022490"/>
    </source>
</evidence>
<keyword evidence="6 9" id="KW-0238">DNA-binding</keyword>
<evidence type="ECO:0000313" key="12">
    <source>
        <dbReference type="EMBL" id="GGC58462.1"/>
    </source>
</evidence>
<feature type="modified residue" description="4-aspartylphosphate" evidence="8">
    <location>
        <position position="65"/>
    </location>
</feature>
<organism evidence="12 13">
    <name type="scientific">Undibacterium terreum</name>
    <dbReference type="NCBI Taxonomy" id="1224302"/>
    <lineage>
        <taxon>Bacteria</taxon>
        <taxon>Pseudomonadati</taxon>
        <taxon>Pseudomonadota</taxon>
        <taxon>Betaproteobacteria</taxon>
        <taxon>Burkholderiales</taxon>
        <taxon>Oxalobacteraceae</taxon>
        <taxon>Undibacterium</taxon>
    </lineage>
</organism>
<evidence type="ECO:0000256" key="3">
    <source>
        <dbReference type="ARBA" id="ARBA00022553"/>
    </source>
</evidence>
<dbReference type="SUPFAM" id="SSF52172">
    <property type="entry name" value="CheY-like"/>
    <property type="match status" value="1"/>
</dbReference>
<dbReference type="FunFam" id="3.40.50.2300:FF:000021">
    <property type="entry name" value="Two-component system response regulator KdpE"/>
    <property type="match status" value="1"/>
</dbReference>
<reference evidence="12" key="1">
    <citation type="journal article" date="2014" name="Int. J. Syst. Evol. Microbiol.">
        <title>Complete genome sequence of Corynebacterium casei LMG S-19264T (=DSM 44701T), isolated from a smear-ripened cheese.</title>
        <authorList>
            <consortium name="US DOE Joint Genome Institute (JGI-PGF)"/>
            <person name="Walter F."/>
            <person name="Albersmeier A."/>
            <person name="Kalinowski J."/>
            <person name="Ruckert C."/>
        </authorList>
    </citation>
    <scope>NUCLEOTIDE SEQUENCE</scope>
    <source>
        <strain evidence="12">CGMCC 1.10998</strain>
    </source>
</reference>
<evidence type="ECO:0000313" key="13">
    <source>
        <dbReference type="Proteomes" id="UP000637423"/>
    </source>
</evidence>
<dbReference type="SMART" id="SM00448">
    <property type="entry name" value="REC"/>
    <property type="match status" value="1"/>
</dbReference>
<dbReference type="InterPro" id="IPR001867">
    <property type="entry name" value="OmpR/PhoB-type_DNA-bd"/>
</dbReference>
<protein>
    <submittedName>
        <fullName evidence="12">DNA-binding response regulator</fullName>
    </submittedName>
</protein>
<evidence type="ECO:0000256" key="9">
    <source>
        <dbReference type="PROSITE-ProRule" id="PRU01091"/>
    </source>
</evidence>
<reference evidence="12" key="2">
    <citation type="submission" date="2020-09" db="EMBL/GenBank/DDBJ databases">
        <authorList>
            <person name="Sun Q."/>
            <person name="Zhou Y."/>
        </authorList>
    </citation>
    <scope>NUCLEOTIDE SEQUENCE</scope>
    <source>
        <strain evidence="12">CGMCC 1.10998</strain>
    </source>
</reference>
<dbReference type="GO" id="GO:0042802">
    <property type="term" value="F:identical protein binding"/>
    <property type="evidence" value="ECO:0007669"/>
    <property type="project" value="UniProtKB-ARBA"/>
</dbReference>
<dbReference type="GO" id="GO:0045893">
    <property type="term" value="P:positive regulation of DNA-templated transcription"/>
    <property type="evidence" value="ECO:0007669"/>
    <property type="project" value="UniProtKB-ARBA"/>
</dbReference>
<dbReference type="InterPro" id="IPR016032">
    <property type="entry name" value="Sig_transdc_resp-reg_C-effctor"/>
</dbReference>
<dbReference type="InterPro" id="IPR039420">
    <property type="entry name" value="WalR-like"/>
</dbReference>
<dbReference type="InterPro" id="IPR011006">
    <property type="entry name" value="CheY-like_superfamily"/>
</dbReference>
<dbReference type="Pfam" id="PF00486">
    <property type="entry name" value="Trans_reg_C"/>
    <property type="match status" value="1"/>
</dbReference>
<keyword evidence="3 8" id="KW-0597">Phosphoprotein</keyword>
<keyword evidence="13" id="KW-1185">Reference proteome</keyword>
<dbReference type="Pfam" id="PF00072">
    <property type="entry name" value="Response_reg"/>
    <property type="match status" value="1"/>
</dbReference>
<dbReference type="PROSITE" id="PS50110">
    <property type="entry name" value="RESPONSE_REGULATORY"/>
    <property type="match status" value="1"/>
</dbReference>
<dbReference type="InterPro" id="IPR036388">
    <property type="entry name" value="WH-like_DNA-bd_sf"/>
</dbReference>
<evidence type="ECO:0000256" key="6">
    <source>
        <dbReference type="ARBA" id="ARBA00023125"/>
    </source>
</evidence>
<dbReference type="Gene3D" id="6.10.250.690">
    <property type="match status" value="1"/>
</dbReference>
<dbReference type="InterPro" id="IPR001789">
    <property type="entry name" value="Sig_transdc_resp-reg_receiver"/>
</dbReference>
<dbReference type="CDD" id="cd17574">
    <property type="entry name" value="REC_OmpR"/>
    <property type="match status" value="1"/>
</dbReference>
<dbReference type="Gene3D" id="1.10.10.10">
    <property type="entry name" value="Winged helix-like DNA-binding domain superfamily/Winged helix DNA-binding domain"/>
    <property type="match status" value="1"/>
</dbReference>
<dbReference type="RefSeq" id="WP_308789102.1">
    <property type="nucleotide sequence ID" value="NZ_BMED01000001.1"/>
</dbReference>
<dbReference type="EMBL" id="BMED01000001">
    <property type="protein sequence ID" value="GGC58462.1"/>
    <property type="molecule type" value="Genomic_DNA"/>
</dbReference>
<gene>
    <name evidence="12" type="primary">creB</name>
    <name evidence="12" type="ORF">GCM10011396_01660</name>
</gene>